<sequence length="307" mass="33926">MSGVVVIPSGGDTSASESTSLPSARLVTNYGYITVPEDVRCNYTVCNSGQEDSDGSTEAGKGAYNGPAADNLNSLMVAEPPKRVLTLRVVLLRPYVARIAGRKAFCEFDRVVECIENCIMSRSRRVRTLLKGQSQLHARTPPPARANPLHLTSANLQIQGSYLSRSLVYPCNRSRTVSISMATYTVYISTTAVRTFSDIQPHLISIHRQFDPSLHPSAIKIITHWLQKGQVNRLLTGDGRDASTARYIRIIVDIPVDRHTDGAKQELMQQITQACLDYQGKHAKECEIEVRITEYDEKSLMRTSASA</sequence>
<proteinExistence type="predicted"/>
<feature type="region of interest" description="Disordered" evidence="1">
    <location>
        <begin position="1"/>
        <end position="20"/>
    </location>
</feature>
<name>M2YNT7_DOTSN</name>
<gene>
    <name evidence="2" type="ORF">DOTSEDRAFT_80994</name>
</gene>
<keyword evidence="3" id="KW-1185">Reference proteome</keyword>
<evidence type="ECO:0000313" key="2">
    <source>
        <dbReference type="EMBL" id="EME43705.1"/>
    </source>
</evidence>
<dbReference type="EMBL" id="KB446540">
    <property type="protein sequence ID" value="EME43705.1"/>
    <property type="molecule type" value="Genomic_DNA"/>
</dbReference>
<dbReference type="Proteomes" id="UP000016933">
    <property type="component" value="Unassembled WGS sequence"/>
</dbReference>
<accession>M2YNT7</accession>
<protein>
    <submittedName>
        <fullName evidence="2">Uncharacterized protein</fullName>
    </submittedName>
</protein>
<evidence type="ECO:0000313" key="3">
    <source>
        <dbReference type="Proteomes" id="UP000016933"/>
    </source>
</evidence>
<reference evidence="2 3" key="2">
    <citation type="journal article" date="2012" name="PLoS Pathog.">
        <title>Diverse lifestyles and strategies of plant pathogenesis encoded in the genomes of eighteen Dothideomycetes fungi.</title>
        <authorList>
            <person name="Ohm R.A."/>
            <person name="Feau N."/>
            <person name="Henrissat B."/>
            <person name="Schoch C.L."/>
            <person name="Horwitz B.A."/>
            <person name="Barry K.W."/>
            <person name="Condon B.J."/>
            <person name="Copeland A.C."/>
            <person name="Dhillon B."/>
            <person name="Glaser F."/>
            <person name="Hesse C.N."/>
            <person name="Kosti I."/>
            <person name="LaButti K."/>
            <person name="Lindquist E.A."/>
            <person name="Lucas S."/>
            <person name="Salamov A.A."/>
            <person name="Bradshaw R.E."/>
            <person name="Ciuffetti L."/>
            <person name="Hamelin R.C."/>
            <person name="Kema G.H.J."/>
            <person name="Lawrence C."/>
            <person name="Scott J.A."/>
            <person name="Spatafora J.W."/>
            <person name="Turgeon B.G."/>
            <person name="de Wit P.J.G.M."/>
            <person name="Zhong S."/>
            <person name="Goodwin S.B."/>
            <person name="Grigoriev I.V."/>
        </authorList>
    </citation>
    <scope>NUCLEOTIDE SEQUENCE [LARGE SCALE GENOMIC DNA]</scope>
    <source>
        <strain evidence="3">NZE10 / CBS 128990</strain>
    </source>
</reference>
<organism evidence="2 3">
    <name type="scientific">Dothistroma septosporum (strain NZE10 / CBS 128990)</name>
    <name type="common">Red band needle blight fungus</name>
    <name type="synonym">Mycosphaerella pini</name>
    <dbReference type="NCBI Taxonomy" id="675120"/>
    <lineage>
        <taxon>Eukaryota</taxon>
        <taxon>Fungi</taxon>
        <taxon>Dikarya</taxon>
        <taxon>Ascomycota</taxon>
        <taxon>Pezizomycotina</taxon>
        <taxon>Dothideomycetes</taxon>
        <taxon>Dothideomycetidae</taxon>
        <taxon>Mycosphaerellales</taxon>
        <taxon>Mycosphaerellaceae</taxon>
        <taxon>Dothistroma</taxon>
    </lineage>
</organism>
<feature type="compositionally biased region" description="Polar residues" evidence="1">
    <location>
        <begin position="11"/>
        <end position="20"/>
    </location>
</feature>
<reference evidence="3" key="1">
    <citation type="journal article" date="2012" name="PLoS Genet.">
        <title>The genomes of the fungal plant pathogens Cladosporium fulvum and Dothistroma septosporum reveal adaptation to different hosts and lifestyles but also signatures of common ancestry.</title>
        <authorList>
            <person name="de Wit P.J.G.M."/>
            <person name="van der Burgt A."/>
            <person name="Oekmen B."/>
            <person name="Stergiopoulos I."/>
            <person name="Abd-Elsalam K.A."/>
            <person name="Aerts A.L."/>
            <person name="Bahkali A.H."/>
            <person name="Beenen H.G."/>
            <person name="Chettri P."/>
            <person name="Cox M.P."/>
            <person name="Datema E."/>
            <person name="de Vries R.P."/>
            <person name="Dhillon B."/>
            <person name="Ganley A.R."/>
            <person name="Griffiths S.A."/>
            <person name="Guo Y."/>
            <person name="Hamelin R.C."/>
            <person name="Henrissat B."/>
            <person name="Kabir M.S."/>
            <person name="Jashni M.K."/>
            <person name="Kema G."/>
            <person name="Klaubauf S."/>
            <person name="Lapidus A."/>
            <person name="Levasseur A."/>
            <person name="Lindquist E."/>
            <person name="Mehrabi R."/>
            <person name="Ohm R.A."/>
            <person name="Owen T.J."/>
            <person name="Salamov A."/>
            <person name="Schwelm A."/>
            <person name="Schijlen E."/>
            <person name="Sun H."/>
            <person name="van den Burg H.A."/>
            <person name="van Ham R.C.H.J."/>
            <person name="Zhang S."/>
            <person name="Goodwin S.B."/>
            <person name="Grigoriev I.V."/>
            <person name="Collemare J."/>
            <person name="Bradshaw R.E."/>
        </authorList>
    </citation>
    <scope>NUCLEOTIDE SEQUENCE [LARGE SCALE GENOMIC DNA]</scope>
    <source>
        <strain evidence="3">NZE10 / CBS 128990</strain>
    </source>
</reference>
<dbReference type="OrthoDB" id="3943986at2759"/>
<dbReference type="AlphaFoldDB" id="M2YNT7"/>
<dbReference type="HOGENOM" id="CLU_906215_0_0_1"/>
<evidence type="ECO:0000256" key="1">
    <source>
        <dbReference type="SAM" id="MobiDB-lite"/>
    </source>
</evidence>